<dbReference type="OrthoDB" id="3070249at2759"/>
<comment type="caution">
    <text evidence="3">The sequence shown here is derived from an EMBL/GenBank/DDBJ whole genome shotgun (WGS) entry which is preliminary data.</text>
</comment>
<name>A0A8H5HHW9_9AGAR</name>
<evidence type="ECO:0000313" key="3">
    <source>
        <dbReference type="EMBL" id="KAF5383235.1"/>
    </source>
</evidence>
<feature type="compositionally biased region" description="Pro residues" evidence="2">
    <location>
        <begin position="1077"/>
        <end position="1092"/>
    </location>
</feature>
<dbReference type="GO" id="GO:0070060">
    <property type="term" value="P:'de novo' actin filament nucleation"/>
    <property type="evidence" value="ECO:0007669"/>
    <property type="project" value="TreeGrafter"/>
</dbReference>
<protein>
    <submittedName>
        <fullName evidence="3">Uncharacterized protein</fullName>
    </submittedName>
</protein>
<dbReference type="GO" id="GO:0015629">
    <property type="term" value="C:actin cytoskeleton"/>
    <property type="evidence" value="ECO:0007669"/>
    <property type="project" value="TreeGrafter"/>
</dbReference>
<feature type="compositionally biased region" description="Basic and acidic residues" evidence="2">
    <location>
        <begin position="708"/>
        <end position="730"/>
    </location>
</feature>
<feature type="compositionally biased region" description="Pro residues" evidence="2">
    <location>
        <begin position="80"/>
        <end position="96"/>
    </location>
</feature>
<feature type="compositionally biased region" description="Low complexity" evidence="2">
    <location>
        <begin position="865"/>
        <end position="883"/>
    </location>
</feature>
<feature type="compositionally biased region" description="Pro residues" evidence="2">
    <location>
        <begin position="268"/>
        <end position="277"/>
    </location>
</feature>
<dbReference type="PANTHER" id="PTHR45725:SF1">
    <property type="entry name" value="DISHEVELLED ASSOCIATED ACTIVATOR OF MORPHOGENESIS, ISOFORM D"/>
    <property type="match status" value="1"/>
</dbReference>
<feature type="coiled-coil region" evidence="1">
    <location>
        <begin position="1429"/>
        <end position="1456"/>
    </location>
</feature>
<feature type="region of interest" description="Disordered" evidence="2">
    <location>
        <begin position="1"/>
        <end position="114"/>
    </location>
</feature>
<dbReference type="EMBL" id="JAACJP010000007">
    <property type="protein sequence ID" value="KAF5383235.1"/>
    <property type="molecule type" value="Genomic_DNA"/>
</dbReference>
<dbReference type="GO" id="GO:0030041">
    <property type="term" value="P:actin filament polymerization"/>
    <property type="evidence" value="ECO:0007669"/>
    <property type="project" value="TreeGrafter"/>
</dbReference>
<feature type="region of interest" description="Disordered" evidence="2">
    <location>
        <begin position="265"/>
        <end position="291"/>
    </location>
</feature>
<keyword evidence="4" id="KW-1185">Reference proteome</keyword>
<dbReference type="GO" id="GO:0051015">
    <property type="term" value="F:actin filament binding"/>
    <property type="evidence" value="ECO:0007669"/>
    <property type="project" value="TreeGrafter"/>
</dbReference>
<accession>A0A8H5HHW9</accession>
<evidence type="ECO:0000256" key="2">
    <source>
        <dbReference type="SAM" id="MobiDB-lite"/>
    </source>
</evidence>
<organism evidence="3 4">
    <name type="scientific">Tricholomella constricta</name>
    <dbReference type="NCBI Taxonomy" id="117010"/>
    <lineage>
        <taxon>Eukaryota</taxon>
        <taxon>Fungi</taxon>
        <taxon>Dikarya</taxon>
        <taxon>Basidiomycota</taxon>
        <taxon>Agaricomycotina</taxon>
        <taxon>Agaricomycetes</taxon>
        <taxon>Agaricomycetidae</taxon>
        <taxon>Agaricales</taxon>
        <taxon>Tricholomatineae</taxon>
        <taxon>Lyophyllaceae</taxon>
        <taxon>Tricholomella</taxon>
    </lineage>
</organism>
<feature type="compositionally biased region" description="Low complexity" evidence="2">
    <location>
        <begin position="828"/>
        <end position="853"/>
    </location>
</feature>
<feature type="compositionally biased region" description="Basic and acidic residues" evidence="2">
    <location>
        <begin position="812"/>
        <end position="821"/>
    </location>
</feature>
<proteinExistence type="predicted"/>
<reference evidence="3 4" key="1">
    <citation type="journal article" date="2020" name="ISME J.">
        <title>Uncovering the hidden diversity of litter-decomposition mechanisms in mushroom-forming fungi.</title>
        <authorList>
            <person name="Floudas D."/>
            <person name="Bentzer J."/>
            <person name="Ahren D."/>
            <person name="Johansson T."/>
            <person name="Persson P."/>
            <person name="Tunlid A."/>
        </authorList>
    </citation>
    <scope>NUCLEOTIDE SEQUENCE [LARGE SCALE GENOMIC DNA]</scope>
    <source>
        <strain evidence="3 4">CBS 661.87</strain>
    </source>
</reference>
<dbReference type="InterPro" id="IPR051425">
    <property type="entry name" value="Formin_Homology"/>
</dbReference>
<sequence length="1476" mass="157234">MRFYSPDSASSPFSFSFDPSSSSKSSSAATGATPRRRPAEVLGPTPGPSSRRRQPLPRGMGYLVFPPPSASASSSLSAPSPLPSCAPTTPQPQPPAEPEHTPLNNADAQAREAEARRGEEAWVASGGMLRDAQGRRDVARTEAVRAELRLREWEAEVIRRWERYEAGWRKLLGSGAKEIGIGDIPWPGGELGDLTVERVEEFLLEGLGVRGCVVTRRERVRSSFLRWHPDKMTGVLARVVEEDVESVTEGIRLVIETSFGAQINKTPLPAPASPAPRPDSGQRMDADVSPRTCSVRGCSQPLLPESTNKMCEACRGRHRVYASTKRARRKLEKAAVVGMRRIDDQLKPVPSAQNWPPPATTPPAAPAWDDTAIDPRLFAETAASGAVAVSMHLAFPPYALCSSSELAGALTLPTPSDTQCQGVKGHEVARALIGDAEPHRPDPDLNPGTRPCSVKGCKALIESSYTFKMCPLCRTRYRIYGTTKRAKWKAEREAFDRELAGLRTKEDERRRVAGERPLSESPDELRHWELSIIDEEVALPFASSDTLADNDTTNKIDTNTSGSAVDNVNAVPMMQATLRPNATAGSSSSTVQNTDTDIEAAPAPAHGLTLEKAAHAPLPPSARMCTVSHCHKILPGLYRYKRCEQHRLQNRYHSQLKRVREKGLDGAGGADAGADGGDEKVSTEKQEQNGGASGSGSGERMEEDEDGDGSKTEQEGQRSFDNGAGKEDKPQRKRAVSSCATPACQNLLMPRVRWRHCDICRARERVFQREMGAADGVGGINGERGGSVPGGVDVGIGAEMGTEIGIIGVSENGERNGKGNGEEGAGAGVAPTSLSVVSGQESSTSETTPPATLDTATKGMGTSEPAPTTTFSPLTTATSTTTSTEPAAASYPLASYPHTFQSVFRATPAPILREVEHRPLPTPKVKVPQLTIREYKPKEVVLTSTPRVGGVGGDAARAFRELVQRDQRTSSGMVGPSLYHIYKTTPSPVPPPVPTPVSGTTQTAIPTPVTTYVAPGIRASVLNEPPAKRSKSLSQRPGTGGVAATAPQAGKEILAVQEGTAALVAAVSLAPSRAAPPAGPVPTLPAPSPSPAPAAVIPRQRKPRASRAKPQPPPPAPTVHGQAYTYGPAGQYGQYPYPYYIPPYTYSMPPASSAPSSSASRLAAAPYLPYPYHPYSTPPPGYAYLPPPIQPGQYLYTPHGHGHQPYAPYQYPYAGTSAHPQAHAHAYTQAYHQTHAHPRVETSSYHQARLPSADVQAEAEGAERMEMKKRKREEKEVVEHPPPLPLPPVVMEPHLLYPANAIANVNIDAPVSAPEPPGDCPAAAAVSVKPISVELDSGAPLAGAATSAQPAAQSGEGQARACAKKTCRRTIAAGASGTLCERCRARMKRHQAKARQRFKLEPRKSVLMAREGSAASGSRPELSAGAVKAGVVEKLHQEEDEEVEEEEEEEEEMAMQIVASASGIVGTSAIETVGTA</sequence>
<feature type="region of interest" description="Disordered" evidence="2">
    <location>
        <begin position="1021"/>
        <end position="1045"/>
    </location>
</feature>
<gene>
    <name evidence="3" type="ORF">D9615_004919</name>
</gene>
<feature type="compositionally biased region" description="Gly residues" evidence="2">
    <location>
        <begin position="665"/>
        <end position="675"/>
    </location>
</feature>
<keyword evidence="1" id="KW-0175">Coiled coil</keyword>
<feature type="compositionally biased region" description="Low complexity" evidence="2">
    <location>
        <begin position="70"/>
        <end position="79"/>
    </location>
</feature>
<dbReference type="Proteomes" id="UP000565441">
    <property type="component" value="Unassembled WGS sequence"/>
</dbReference>
<dbReference type="PANTHER" id="PTHR45725">
    <property type="entry name" value="FORMIN HOMOLOGY 2 FAMILY MEMBER"/>
    <property type="match status" value="1"/>
</dbReference>
<dbReference type="GO" id="GO:0005522">
    <property type="term" value="F:profilin binding"/>
    <property type="evidence" value="ECO:0007669"/>
    <property type="project" value="TreeGrafter"/>
</dbReference>
<feature type="region of interest" description="Disordered" evidence="2">
    <location>
        <begin position="811"/>
        <end position="883"/>
    </location>
</feature>
<evidence type="ECO:0000256" key="1">
    <source>
        <dbReference type="SAM" id="Coils"/>
    </source>
</evidence>
<evidence type="ECO:0000313" key="4">
    <source>
        <dbReference type="Proteomes" id="UP000565441"/>
    </source>
</evidence>
<feature type="region of interest" description="Disordered" evidence="2">
    <location>
        <begin position="662"/>
        <end position="739"/>
    </location>
</feature>
<feature type="compositionally biased region" description="Basic and acidic residues" evidence="2">
    <location>
        <begin position="677"/>
        <end position="687"/>
    </location>
</feature>
<feature type="region of interest" description="Disordered" evidence="2">
    <location>
        <begin position="1074"/>
        <end position="1125"/>
    </location>
</feature>
<feature type="compositionally biased region" description="Low complexity" evidence="2">
    <location>
        <begin position="1"/>
        <end position="33"/>
    </location>
</feature>